<organism evidence="1">
    <name type="scientific">Brachypodium distachyon</name>
    <name type="common">Purple false brome</name>
    <name type="synonym">Trachynia distachya</name>
    <dbReference type="NCBI Taxonomy" id="15368"/>
    <lineage>
        <taxon>Eukaryota</taxon>
        <taxon>Viridiplantae</taxon>
        <taxon>Streptophyta</taxon>
        <taxon>Embryophyta</taxon>
        <taxon>Tracheophyta</taxon>
        <taxon>Spermatophyta</taxon>
        <taxon>Magnoliopsida</taxon>
        <taxon>Liliopsida</taxon>
        <taxon>Poales</taxon>
        <taxon>Poaceae</taxon>
        <taxon>BOP clade</taxon>
        <taxon>Pooideae</taxon>
        <taxon>Stipodae</taxon>
        <taxon>Brachypodieae</taxon>
        <taxon>Brachypodium</taxon>
    </lineage>
</organism>
<dbReference type="EnsemblPlants" id="PNT66460">
    <property type="protein sequence ID" value="PNT66460"/>
    <property type="gene ID" value="BRADI_3g12242v3"/>
</dbReference>
<proteinExistence type="predicted"/>
<reference evidence="2" key="3">
    <citation type="submission" date="2018-08" db="UniProtKB">
        <authorList>
            <consortium name="EnsemblPlants"/>
        </authorList>
    </citation>
    <scope>IDENTIFICATION</scope>
    <source>
        <strain evidence="2">cv. Bd21</strain>
    </source>
</reference>
<dbReference type="InParanoid" id="A0A2K2CWR0"/>
<dbReference type="Gramene" id="PNT66460">
    <property type="protein sequence ID" value="PNT66460"/>
    <property type="gene ID" value="BRADI_3g12242v3"/>
</dbReference>
<keyword evidence="3" id="KW-1185">Reference proteome</keyword>
<evidence type="ECO:0000313" key="1">
    <source>
        <dbReference type="EMBL" id="PNT66460.1"/>
    </source>
</evidence>
<protein>
    <submittedName>
        <fullName evidence="1 2">Uncharacterized protein</fullName>
    </submittedName>
</protein>
<accession>A0A2K2CWR0</accession>
<dbReference type="EMBL" id="CM000882">
    <property type="protein sequence ID" value="PNT66460.1"/>
    <property type="molecule type" value="Genomic_DNA"/>
</dbReference>
<reference evidence="1" key="2">
    <citation type="submission" date="2017-06" db="EMBL/GenBank/DDBJ databases">
        <title>WGS assembly of Brachypodium distachyon.</title>
        <authorList>
            <consortium name="The International Brachypodium Initiative"/>
            <person name="Lucas S."/>
            <person name="Harmon-Smith M."/>
            <person name="Lail K."/>
            <person name="Tice H."/>
            <person name="Grimwood J."/>
            <person name="Bruce D."/>
            <person name="Barry K."/>
            <person name="Shu S."/>
            <person name="Lindquist E."/>
            <person name="Wang M."/>
            <person name="Pitluck S."/>
            <person name="Vogel J.P."/>
            <person name="Garvin D.F."/>
            <person name="Mockler T.C."/>
            <person name="Schmutz J."/>
            <person name="Rokhsar D."/>
            <person name="Bevan M.W."/>
        </authorList>
    </citation>
    <scope>NUCLEOTIDE SEQUENCE</scope>
    <source>
        <strain evidence="1">Bd21</strain>
    </source>
</reference>
<sequence length="176" mass="19595">MVESDREELGRWPGLDATLYISTLTDEDGAAPPPPPRLAYSLTVGCYACRWWPGCSCQCERVRIELCVGLVGRCMARFQLRSGGKASCRPASVPCAVRWKAVDCVQLGSILGSGAFPWPINALALRRVRESERWQIWRRQPPFWWLPMVSTYRACAGVASTLLSRFGSGWLAGLQM</sequence>
<gene>
    <name evidence="1" type="ORF">BRADI_3g12242v3</name>
</gene>
<evidence type="ECO:0000313" key="3">
    <source>
        <dbReference type="Proteomes" id="UP000008810"/>
    </source>
</evidence>
<dbReference type="Proteomes" id="UP000008810">
    <property type="component" value="Chromosome 3"/>
</dbReference>
<dbReference type="AlphaFoldDB" id="A0A2K2CWR0"/>
<evidence type="ECO:0000313" key="2">
    <source>
        <dbReference type="EnsemblPlants" id="PNT66460"/>
    </source>
</evidence>
<reference evidence="1 2" key="1">
    <citation type="journal article" date="2010" name="Nature">
        <title>Genome sequencing and analysis of the model grass Brachypodium distachyon.</title>
        <authorList>
            <consortium name="International Brachypodium Initiative"/>
        </authorList>
    </citation>
    <scope>NUCLEOTIDE SEQUENCE [LARGE SCALE GENOMIC DNA]</scope>
    <source>
        <strain evidence="1 2">Bd21</strain>
    </source>
</reference>
<name>A0A2K2CWR0_BRADI</name>